<dbReference type="Pfam" id="PF00128">
    <property type="entry name" value="Alpha-amylase"/>
    <property type="match status" value="1"/>
</dbReference>
<dbReference type="AlphaFoldDB" id="A0A9X2Y1B7"/>
<dbReference type="RefSeq" id="WP_279300130.1">
    <property type="nucleotide sequence ID" value="NZ_JAOTIF010000041.1"/>
</dbReference>
<dbReference type="InterPro" id="IPR013780">
    <property type="entry name" value="Glyco_hydro_b"/>
</dbReference>
<name>A0A9X2Y1B7_9BACT</name>
<organism evidence="19 20">
    <name type="scientific">Paraflavisolibacter caeni</name>
    <dbReference type="NCBI Taxonomy" id="2982496"/>
    <lineage>
        <taxon>Bacteria</taxon>
        <taxon>Pseudomonadati</taxon>
        <taxon>Bacteroidota</taxon>
        <taxon>Chitinophagia</taxon>
        <taxon>Chitinophagales</taxon>
        <taxon>Chitinophagaceae</taxon>
        <taxon>Paraflavisolibacter</taxon>
    </lineage>
</organism>
<dbReference type="InterPro" id="IPR014756">
    <property type="entry name" value="Ig_E-set"/>
</dbReference>
<evidence type="ECO:0000256" key="9">
    <source>
        <dbReference type="ARBA" id="ARBA00023295"/>
    </source>
</evidence>
<dbReference type="InterPro" id="IPR013783">
    <property type="entry name" value="Ig-like_fold"/>
</dbReference>
<protein>
    <recommendedName>
        <fullName evidence="5 13">Malto-oligosyltrehalose trehalohydrolase</fullName>
        <shortName evidence="14">MTHase</shortName>
        <ecNumber evidence="4 13">3.2.1.141</ecNumber>
    </recommendedName>
    <alternativeName>
        <fullName evidence="11 14">4-alpha-D-((1-&gt;4)-alpha-D-glucano)trehalose trehalohydrolase</fullName>
    </alternativeName>
    <alternativeName>
        <fullName evidence="10 14">Maltooligosyl trehalose trehalohydrolase</fullName>
    </alternativeName>
</protein>
<dbReference type="CDD" id="cd02853">
    <property type="entry name" value="E_set_MTHase_like_N"/>
    <property type="match status" value="1"/>
</dbReference>
<dbReference type="InterPro" id="IPR044901">
    <property type="entry name" value="Trehalose_TreZ_E-set_sf"/>
</dbReference>
<gene>
    <name evidence="19" type="primary">treZ</name>
    <name evidence="19" type="ORF">OCK74_26470</name>
</gene>
<evidence type="ECO:0000256" key="15">
    <source>
        <dbReference type="PIRSR" id="PIRSR006337-1"/>
    </source>
</evidence>
<reference evidence="19" key="1">
    <citation type="submission" date="2022-09" db="EMBL/GenBank/DDBJ databases">
        <authorList>
            <person name="Yuan C."/>
            <person name="Ke Z."/>
        </authorList>
    </citation>
    <scope>NUCLEOTIDE SEQUENCE</scope>
    <source>
        <strain evidence="19">LB-8</strain>
    </source>
</reference>
<dbReference type="InterPro" id="IPR006047">
    <property type="entry name" value="GH13_cat_dom"/>
</dbReference>
<evidence type="ECO:0000259" key="18">
    <source>
        <dbReference type="SMART" id="SM00642"/>
    </source>
</evidence>
<evidence type="ECO:0000256" key="14">
    <source>
        <dbReference type="PIRNR" id="PIRNR006337"/>
    </source>
</evidence>
<evidence type="ECO:0000256" key="10">
    <source>
        <dbReference type="ARBA" id="ARBA00032057"/>
    </source>
</evidence>
<feature type="binding site" evidence="16">
    <location>
        <begin position="390"/>
        <end position="395"/>
    </location>
    <ligand>
        <name>substrate</name>
    </ligand>
</feature>
<dbReference type="Proteomes" id="UP001155483">
    <property type="component" value="Unassembled WGS sequence"/>
</dbReference>
<dbReference type="PIRSF" id="PIRSF006337">
    <property type="entry name" value="Trehalose_TreZ"/>
    <property type="match status" value="1"/>
</dbReference>
<dbReference type="InterPro" id="IPR012768">
    <property type="entry name" value="Trehalose_TreZ"/>
</dbReference>
<dbReference type="PANTHER" id="PTHR43651:SF11">
    <property type="entry name" value="MALTO-OLIGOSYLTREHALOSE TREHALOHYDROLASE"/>
    <property type="match status" value="1"/>
</dbReference>
<evidence type="ECO:0000256" key="16">
    <source>
        <dbReference type="PIRSR" id="PIRSR006337-2"/>
    </source>
</evidence>
<dbReference type="GO" id="GO:0005737">
    <property type="term" value="C:cytoplasm"/>
    <property type="evidence" value="ECO:0007669"/>
    <property type="project" value="UniProtKB-SubCell"/>
</dbReference>
<keyword evidence="6" id="KW-0963">Cytoplasm</keyword>
<keyword evidence="7 14" id="KW-0378">Hydrolase</keyword>
<dbReference type="SMART" id="SM00642">
    <property type="entry name" value="Aamy"/>
    <property type="match status" value="1"/>
</dbReference>
<dbReference type="SUPFAM" id="SSF81296">
    <property type="entry name" value="E set domains"/>
    <property type="match status" value="1"/>
</dbReference>
<comment type="pathway">
    <text evidence="2 14">Glycan biosynthesis; trehalose biosynthesis.</text>
</comment>
<dbReference type="InterPro" id="IPR017853">
    <property type="entry name" value="GH"/>
</dbReference>
<dbReference type="CDD" id="cd11325">
    <property type="entry name" value="AmyAc_GTHase"/>
    <property type="match status" value="1"/>
</dbReference>
<dbReference type="Gene3D" id="2.60.40.10">
    <property type="entry name" value="Immunoglobulins"/>
    <property type="match status" value="1"/>
</dbReference>
<evidence type="ECO:0000256" key="3">
    <source>
        <dbReference type="ARBA" id="ARBA00008061"/>
    </source>
</evidence>
<evidence type="ECO:0000256" key="12">
    <source>
        <dbReference type="ARBA" id="ARBA00034013"/>
    </source>
</evidence>
<feature type="active site" description="Nucleophile" evidence="15">
    <location>
        <position position="260"/>
    </location>
</feature>
<feature type="binding site" evidence="16">
    <location>
        <begin position="322"/>
        <end position="326"/>
    </location>
    <ligand>
        <name>substrate</name>
    </ligand>
</feature>
<dbReference type="EMBL" id="JAOTIF010000041">
    <property type="protein sequence ID" value="MCU7552692.1"/>
    <property type="molecule type" value="Genomic_DNA"/>
</dbReference>
<evidence type="ECO:0000256" key="8">
    <source>
        <dbReference type="ARBA" id="ARBA00023277"/>
    </source>
</evidence>
<dbReference type="SUPFAM" id="SSF51445">
    <property type="entry name" value="(Trans)glycosidases"/>
    <property type="match status" value="1"/>
</dbReference>
<evidence type="ECO:0000256" key="5">
    <source>
        <dbReference type="ARBA" id="ARBA00015938"/>
    </source>
</evidence>
<keyword evidence="20" id="KW-1185">Reference proteome</keyword>
<evidence type="ECO:0000256" key="13">
    <source>
        <dbReference type="NCBIfam" id="TIGR02402"/>
    </source>
</evidence>
<sequence length="614" mass="70721">MKKVGAIYSGDGGCDFIVWAPLKERMQLHVVHPVDAVYNMQKDKEGYFHYNVESLYPGAQYFFRPEGEHDYPDPVSNFQPEGVHGPSEVIDHSTFQWNDADWQLPSFKDLILYELHVGTFTEGGIFESIISRLDDLKTFGVNAIELMPVAQFPGNRNWGYDGVFPYAIQNSYGGPEGLKRLVNACHRKGIAVFLDVVYNHMGPEGNYLLQYGPYFNKKYCTPWGDAINFDDEWCDGVRDYFAGNALYLFEHYHIDGLRCDAIHTVFDNSAVHFWEYLHHKVKELEQKMGRSFYVVAESDLNSPKVIWQPESGGYGFTAQWLDDFHHALYTLLDEKGRERYEDFGELTQLAKGYTDGFVHSGEWVKFRNRKFGRSSAGVPGDQFVVFNQNHDQVGNRVRGERLCMLVDFDRLKVAAACLLLAPYVPMLFMGEEYGDESPFYYFVSHSNPKLIKAVQKGRQEEFAVFGFDVEPPDPQNESTFNDCKLKWRKRKDGKHALLLQWHRVLIGMRQQHLALQNFNKADVQVETKGERLLIMHRQSASSEQHLICVFNFSDEEMAYQLPASDKSWNQLIYSKDDKWVEKPQDKVPNLPKVIKGGECIKFAPISIAVYEQAL</sequence>
<feature type="site" description="Transition state stabilizer" evidence="17">
    <location>
        <position position="391"/>
    </location>
</feature>
<proteinExistence type="inferred from homology"/>
<dbReference type="Gene3D" id="1.10.10.760">
    <property type="entry name" value="E-set domains of sugar-utilizing enzymes"/>
    <property type="match status" value="1"/>
</dbReference>
<evidence type="ECO:0000313" key="20">
    <source>
        <dbReference type="Proteomes" id="UP001155483"/>
    </source>
</evidence>
<comment type="catalytic activity">
    <reaction evidence="12 14">
        <text>hydrolysis of (1-&gt;4)-alpha-D-glucosidic linkage in 4-alpha-D-[(1-&gt;4)-alpha-D-glucanosyl]n trehalose to yield trehalose and (1-&gt;4)-alpha-D-glucan.</text>
        <dbReference type="EC" id="3.2.1.141"/>
    </reaction>
</comment>
<accession>A0A9X2Y1B7</accession>
<evidence type="ECO:0000256" key="2">
    <source>
        <dbReference type="ARBA" id="ARBA00005199"/>
    </source>
</evidence>
<comment type="subcellular location">
    <subcellularLocation>
        <location evidence="1 15">Cytoplasm</location>
    </subcellularLocation>
</comment>
<dbReference type="EC" id="3.2.1.141" evidence="4 13"/>
<evidence type="ECO:0000256" key="17">
    <source>
        <dbReference type="PIRSR" id="PIRSR006337-3"/>
    </source>
</evidence>
<comment type="similarity">
    <text evidence="3 14">Belongs to the glycosyl hydrolase 13 family.</text>
</comment>
<dbReference type="NCBIfam" id="TIGR02402">
    <property type="entry name" value="trehalose_TreZ"/>
    <property type="match status" value="1"/>
</dbReference>
<dbReference type="PANTHER" id="PTHR43651">
    <property type="entry name" value="1,4-ALPHA-GLUCAN-BRANCHING ENZYME"/>
    <property type="match status" value="1"/>
</dbReference>
<dbReference type="GO" id="GO:0033942">
    <property type="term" value="F:4-alpha-D-(1-&gt;4)-alpha-D-glucanotrehalose trehalohydrolase activity"/>
    <property type="evidence" value="ECO:0007669"/>
    <property type="project" value="UniProtKB-EC"/>
</dbReference>
<reference evidence="19" key="2">
    <citation type="submission" date="2023-04" db="EMBL/GenBank/DDBJ databases">
        <title>Paracnuella aquatica gen. nov., sp. nov., a member of the family Chitinophagaceae isolated from a hot spring.</title>
        <authorList>
            <person name="Wang C."/>
        </authorList>
    </citation>
    <scope>NUCLEOTIDE SEQUENCE</scope>
    <source>
        <strain evidence="19">LB-8</strain>
    </source>
</reference>
<feature type="binding site" evidence="16">
    <location>
        <begin position="258"/>
        <end position="263"/>
    </location>
    <ligand>
        <name>substrate</name>
    </ligand>
</feature>
<evidence type="ECO:0000313" key="19">
    <source>
        <dbReference type="EMBL" id="MCU7552692.1"/>
    </source>
</evidence>
<evidence type="ECO:0000256" key="7">
    <source>
        <dbReference type="ARBA" id="ARBA00022801"/>
    </source>
</evidence>
<evidence type="ECO:0000256" key="11">
    <source>
        <dbReference type="ARBA" id="ARBA00033284"/>
    </source>
</evidence>
<keyword evidence="8" id="KW-0119">Carbohydrate metabolism</keyword>
<dbReference type="GO" id="GO:0005992">
    <property type="term" value="P:trehalose biosynthetic process"/>
    <property type="evidence" value="ECO:0007669"/>
    <property type="project" value="UniProtKB-UniRule"/>
</dbReference>
<dbReference type="Gene3D" id="3.20.20.80">
    <property type="entry name" value="Glycosidases"/>
    <property type="match status" value="1"/>
</dbReference>
<dbReference type="Gene3D" id="2.60.40.1180">
    <property type="entry name" value="Golgi alpha-mannosidase II"/>
    <property type="match status" value="1"/>
</dbReference>
<evidence type="ECO:0000256" key="1">
    <source>
        <dbReference type="ARBA" id="ARBA00004496"/>
    </source>
</evidence>
<keyword evidence="9 14" id="KW-0326">Glycosidase</keyword>
<comment type="caution">
    <text evidence="19">The sequence shown here is derived from an EMBL/GenBank/DDBJ whole genome shotgun (WGS) entry which is preliminary data.</text>
</comment>
<evidence type="ECO:0000256" key="4">
    <source>
        <dbReference type="ARBA" id="ARBA00012268"/>
    </source>
</evidence>
<evidence type="ECO:0000256" key="6">
    <source>
        <dbReference type="ARBA" id="ARBA00022490"/>
    </source>
</evidence>
<feature type="domain" description="Glycosyl hydrolase family 13 catalytic" evidence="18">
    <location>
        <begin position="114"/>
        <end position="458"/>
    </location>
</feature>
<feature type="active site" description="Proton donor" evidence="15">
    <location>
        <position position="297"/>
    </location>
</feature>